<dbReference type="GO" id="GO:0016757">
    <property type="term" value="F:glycosyltransferase activity"/>
    <property type="evidence" value="ECO:0007669"/>
    <property type="project" value="UniProtKB-KW"/>
</dbReference>
<evidence type="ECO:0000256" key="1">
    <source>
        <dbReference type="ARBA" id="ARBA00004167"/>
    </source>
</evidence>
<accession>A0AAD9CVG5</accession>
<evidence type="ECO:0000256" key="2">
    <source>
        <dbReference type="ARBA" id="ARBA00007647"/>
    </source>
</evidence>
<keyword evidence="3" id="KW-0328">Glycosyltransferase</keyword>
<keyword evidence="9" id="KW-1185">Reference proteome</keyword>
<dbReference type="PANTHER" id="PTHR21461">
    <property type="entry name" value="GLYCOSYLTRANSFERASE FAMILY 92 PROTEIN"/>
    <property type="match status" value="1"/>
</dbReference>
<evidence type="ECO:0000256" key="4">
    <source>
        <dbReference type="ARBA" id="ARBA00022679"/>
    </source>
</evidence>
<evidence type="ECO:0000313" key="8">
    <source>
        <dbReference type="EMBL" id="KAK1922832.1"/>
    </source>
</evidence>
<comment type="caution">
    <text evidence="8">The sequence shown here is derived from an EMBL/GenBank/DDBJ whole genome shotgun (WGS) entry which is preliminary data.</text>
</comment>
<dbReference type="InterPro" id="IPR008166">
    <property type="entry name" value="Glyco_transf_92"/>
</dbReference>
<sequence length="575" mass="65029">MVQPAAVSRNPLTFLLPRRRTMRRWTRDFRTALVAVLVTLGLLYMRSTDSNPYQALVGSLPDTSFGLHLGKNGLFPKLPADIPQPDAPPILVSRPNSSTTAFTRHVHAHPYPGTAYHFSSAIHPSKNLLDETHYLLGSNWYFEQDGNTDWMRIGVQGLLPDAMAYLSFTCDYAKPDGASETVIARTVIQGRNEYVHVECPLPSWTALDRTMSDKQLRKGLSAFSKGVTRINAWLEMGKGDAEEDPWLVWRNGPVSPEATIRVDDSTHVLVATQQLASADWTPSDPPNKLGVCLTPIRLQARSEKDADARLITQLKDFVEWRVWHRFGGVDVVHWSARDADFGRWVARLNALLGLRDTFLAAPPASETHVAHGKAYGDQAMYLADCLIRHGVTDEWLAMTDLDEYMLPRDDARPFGILRRLEALSDNIGTFSIDHTYYGVNRVLPTDPFPAPVVESFPRFPRNGWKHWDTLEKADGYRRQKSIYRSAAVKSIWVHSHTELGVGFFRTDDIPGIPPKGDYPSQLELLHDRFPVPPKLVIEREVDGRLPELWQGTWEAMAEVLSRPELEELWDVDLWV</sequence>
<evidence type="ECO:0000256" key="3">
    <source>
        <dbReference type="ARBA" id="ARBA00022676"/>
    </source>
</evidence>
<proteinExistence type="inferred from homology"/>
<dbReference type="EMBL" id="JAODAN010000008">
    <property type="protein sequence ID" value="KAK1922832.1"/>
    <property type="molecule type" value="Genomic_DNA"/>
</dbReference>
<reference evidence="8" key="1">
    <citation type="submission" date="2023-02" db="EMBL/GenBank/DDBJ databases">
        <title>Identification and recombinant expression of a fungal hydrolase from Papiliotrema laurentii that hydrolyzes apple cutin and clears colloidal polyester polyurethane.</title>
        <authorList>
            <consortium name="DOE Joint Genome Institute"/>
            <person name="Roman V.A."/>
            <person name="Bojanowski C."/>
            <person name="Crable B.R."/>
            <person name="Wagner D.N."/>
            <person name="Hung C.S."/>
            <person name="Nadeau L.J."/>
            <person name="Schratz L."/>
            <person name="Haridas S."/>
            <person name="Pangilinan J."/>
            <person name="Lipzen A."/>
            <person name="Na H."/>
            <person name="Yan M."/>
            <person name="Ng V."/>
            <person name="Grigoriev I.V."/>
            <person name="Spatafora J.W."/>
            <person name="Barlow D."/>
            <person name="Biffinger J."/>
            <person name="Kelley-Loughnane N."/>
            <person name="Varaljay V.A."/>
            <person name="Crookes-Goodson W.J."/>
        </authorList>
    </citation>
    <scope>NUCLEOTIDE SEQUENCE</scope>
    <source>
        <strain evidence="8">5307AH</strain>
    </source>
</reference>
<keyword evidence="5" id="KW-0812">Transmembrane</keyword>
<dbReference type="GO" id="GO:0005737">
    <property type="term" value="C:cytoplasm"/>
    <property type="evidence" value="ECO:0007669"/>
    <property type="project" value="TreeGrafter"/>
</dbReference>
<evidence type="ECO:0000313" key="9">
    <source>
        <dbReference type="Proteomes" id="UP001182556"/>
    </source>
</evidence>
<organism evidence="8 9">
    <name type="scientific">Papiliotrema laurentii</name>
    <name type="common">Cryptococcus laurentii</name>
    <dbReference type="NCBI Taxonomy" id="5418"/>
    <lineage>
        <taxon>Eukaryota</taxon>
        <taxon>Fungi</taxon>
        <taxon>Dikarya</taxon>
        <taxon>Basidiomycota</taxon>
        <taxon>Agaricomycotina</taxon>
        <taxon>Tremellomycetes</taxon>
        <taxon>Tremellales</taxon>
        <taxon>Rhynchogastremaceae</taxon>
        <taxon>Papiliotrema</taxon>
    </lineage>
</organism>
<dbReference type="GO" id="GO:0016020">
    <property type="term" value="C:membrane"/>
    <property type="evidence" value="ECO:0007669"/>
    <property type="project" value="UniProtKB-SubCell"/>
</dbReference>
<evidence type="ECO:0000256" key="5">
    <source>
        <dbReference type="ARBA" id="ARBA00022692"/>
    </source>
</evidence>
<evidence type="ECO:0008006" key="10">
    <source>
        <dbReference type="Google" id="ProtNLM"/>
    </source>
</evidence>
<evidence type="ECO:0000256" key="7">
    <source>
        <dbReference type="ARBA" id="ARBA00023136"/>
    </source>
</evidence>
<dbReference type="PANTHER" id="PTHR21461:SF69">
    <property type="entry name" value="GLYCOSYLTRANSFERASE FAMILY 92 PROTEIN"/>
    <property type="match status" value="1"/>
</dbReference>
<comment type="similarity">
    <text evidence="2">Belongs to the glycosyltransferase 92 family.</text>
</comment>
<comment type="subcellular location">
    <subcellularLocation>
        <location evidence="1">Membrane</location>
        <topology evidence="1">Single-pass membrane protein</topology>
    </subcellularLocation>
</comment>
<dbReference type="Pfam" id="PF01697">
    <property type="entry name" value="Glyco_transf_92"/>
    <property type="match status" value="1"/>
</dbReference>
<dbReference type="AlphaFoldDB" id="A0AAD9CVG5"/>
<name>A0AAD9CVG5_PAPLA</name>
<keyword evidence="4" id="KW-0808">Transferase</keyword>
<keyword evidence="7" id="KW-0472">Membrane</keyword>
<gene>
    <name evidence="8" type="ORF">DB88DRAFT_512346</name>
</gene>
<dbReference type="Proteomes" id="UP001182556">
    <property type="component" value="Unassembled WGS sequence"/>
</dbReference>
<evidence type="ECO:0000256" key="6">
    <source>
        <dbReference type="ARBA" id="ARBA00022989"/>
    </source>
</evidence>
<keyword evidence="6" id="KW-1133">Transmembrane helix</keyword>
<protein>
    <recommendedName>
        <fullName evidence="10">Glycosyltransferase family 92 protein</fullName>
    </recommendedName>
</protein>